<proteinExistence type="inferred from homology"/>
<feature type="domain" description="Periplasmic binding protein" evidence="6">
    <location>
        <begin position="32"/>
        <end position="279"/>
    </location>
</feature>
<accession>A0A9X3CLZ8</accession>
<dbReference type="Proteomes" id="UP001155587">
    <property type="component" value="Unassembled WGS sequence"/>
</dbReference>
<reference evidence="7" key="1">
    <citation type="submission" date="2022-02" db="EMBL/GenBank/DDBJ databases">
        <title>Vibrio sp. nov, a new bacterium isolated from seawater.</title>
        <authorList>
            <person name="Yuan Y."/>
        </authorList>
    </citation>
    <scope>NUCLEOTIDE SEQUENCE</scope>
    <source>
        <strain evidence="7">ZSDZ65</strain>
    </source>
</reference>
<sequence length="355" mass="39835">MKWTQRLTSLTFLWCLFFNSGLLASTDSAPRVVFVNPGHADESFWQDVDDYAKAAAKALTIDLEIIHGERDADLTHQRLSERIATGNTPDYVILVNEARTGPALLRTLSNSSSHVLFTLNNLTPDELVAIQQDAKWQQRLLPGVFPNNFRIGYLTAQALYRKGGQRSGDALLLSGDTHTPASIQRKAGALAFIEQVGGLDGVRHGYGEWQESRAFNETNRILSLYPNVRYIWTANDHMAYGAQRALKKNDKVIGEDAFISTINTSTRVLNELDQGNVTVLGGGHFTAVGLALVKIHQHRTGKIWPQRTKFTLFHLIEPDTTLFHVLVDKQWNNIDFRAIDLSSNPIDPYLQRKEK</sequence>
<evidence type="ECO:0000313" key="8">
    <source>
        <dbReference type="Proteomes" id="UP001155587"/>
    </source>
</evidence>
<evidence type="ECO:0000256" key="3">
    <source>
        <dbReference type="ARBA" id="ARBA00022181"/>
    </source>
</evidence>
<dbReference type="CDD" id="cd06324">
    <property type="entry name" value="PBP1_ABC_sugar_binding-like"/>
    <property type="match status" value="1"/>
</dbReference>
<dbReference type="PANTHER" id="PTHR46847:SF2">
    <property type="entry name" value="ABC TRANSPORTER SUGAR-BINDING PROTEIN"/>
    <property type="match status" value="1"/>
</dbReference>
<dbReference type="InterPro" id="IPR025997">
    <property type="entry name" value="SBP_2_dom"/>
</dbReference>
<dbReference type="EMBL" id="JAKRRY010000002">
    <property type="protein sequence ID" value="MCW8344865.1"/>
    <property type="molecule type" value="Genomic_DNA"/>
</dbReference>
<evidence type="ECO:0000259" key="6">
    <source>
        <dbReference type="Pfam" id="PF13407"/>
    </source>
</evidence>
<gene>
    <name evidence="7" type="ORF">MD535_02340</name>
</gene>
<evidence type="ECO:0000256" key="4">
    <source>
        <dbReference type="ARBA" id="ARBA00022729"/>
    </source>
</evidence>
<protein>
    <recommendedName>
        <fullName evidence="3">Autoinducer 2-binding periplasmic protein LuxP</fullName>
    </recommendedName>
</protein>
<dbReference type="GO" id="GO:0055085">
    <property type="term" value="P:transmembrane transport"/>
    <property type="evidence" value="ECO:0007669"/>
    <property type="project" value="UniProtKB-ARBA"/>
</dbReference>
<evidence type="ECO:0000256" key="5">
    <source>
        <dbReference type="SAM" id="SignalP"/>
    </source>
</evidence>
<evidence type="ECO:0000256" key="2">
    <source>
        <dbReference type="ARBA" id="ARBA00007639"/>
    </source>
</evidence>
<dbReference type="GO" id="GO:0030313">
    <property type="term" value="C:cell envelope"/>
    <property type="evidence" value="ECO:0007669"/>
    <property type="project" value="UniProtKB-SubCell"/>
</dbReference>
<dbReference type="RefSeq" id="WP_265673330.1">
    <property type="nucleotide sequence ID" value="NZ_JAKRRY010000002.1"/>
</dbReference>
<dbReference type="GO" id="GO:0030246">
    <property type="term" value="F:carbohydrate binding"/>
    <property type="evidence" value="ECO:0007669"/>
    <property type="project" value="UniProtKB-ARBA"/>
</dbReference>
<evidence type="ECO:0000313" key="7">
    <source>
        <dbReference type="EMBL" id="MCW8344865.1"/>
    </source>
</evidence>
<feature type="signal peptide" evidence="5">
    <location>
        <begin position="1"/>
        <end position="24"/>
    </location>
</feature>
<keyword evidence="4 5" id="KW-0732">Signal</keyword>
<dbReference type="AlphaFoldDB" id="A0A9X3CLZ8"/>
<dbReference type="InterPro" id="IPR028082">
    <property type="entry name" value="Peripla_BP_I"/>
</dbReference>
<comment type="subcellular location">
    <subcellularLocation>
        <location evidence="1">Cell envelope</location>
    </subcellularLocation>
</comment>
<comment type="caution">
    <text evidence="7">The sequence shown here is derived from an EMBL/GenBank/DDBJ whole genome shotgun (WGS) entry which is preliminary data.</text>
</comment>
<keyword evidence="8" id="KW-1185">Reference proteome</keyword>
<dbReference type="Pfam" id="PF13407">
    <property type="entry name" value="Peripla_BP_4"/>
    <property type="match status" value="1"/>
</dbReference>
<dbReference type="Gene3D" id="3.40.50.2300">
    <property type="match status" value="2"/>
</dbReference>
<evidence type="ECO:0000256" key="1">
    <source>
        <dbReference type="ARBA" id="ARBA00004196"/>
    </source>
</evidence>
<dbReference type="PANTHER" id="PTHR46847">
    <property type="entry name" value="D-ALLOSE-BINDING PERIPLASMIC PROTEIN-RELATED"/>
    <property type="match status" value="1"/>
</dbReference>
<feature type="chain" id="PRO_5040950106" description="Autoinducer 2-binding periplasmic protein LuxP" evidence="5">
    <location>
        <begin position="25"/>
        <end position="355"/>
    </location>
</feature>
<organism evidence="7 8">
    <name type="scientific">Vibrio qingdaonensis</name>
    <dbReference type="NCBI Taxonomy" id="2829491"/>
    <lineage>
        <taxon>Bacteria</taxon>
        <taxon>Pseudomonadati</taxon>
        <taxon>Pseudomonadota</taxon>
        <taxon>Gammaproteobacteria</taxon>
        <taxon>Vibrionales</taxon>
        <taxon>Vibrionaceae</taxon>
        <taxon>Vibrio</taxon>
    </lineage>
</organism>
<dbReference type="SUPFAM" id="SSF53822">
    <property type="entry name" value="Periplasmic binding protein-like I"/>
    <property type="match status" value="1"/>
</dbReference>
<comment type="similarity">
    <text evidence="2">Belongs to the bacterial solute-binding protein 2 family.</text>
</comment>
<name>A0A9X3CLZ8_9VIBR</name>